<dbReference type="CDD" id="cd00293">
    <property type="entry name" value="USP-like"/>
    <property type="match status" value="1"/>
</dbReference>
<evidence type="ECO:0000313" key="4">
    <source>
        <dbReference type="Proteomes" id="UP000476411"/>
    </source>
</evidence>
<dbReference type="Pfam" id="PF00582">
    <property type="entry name" value="Usp"/>
    <property type="match status" value="1"/>
</dbReference>
<dbReference type="InterPro" id="IPR006016">
    <property type="entry name" value="UspA"/>
</dbReference>
<dbReference type="KEGG" id="chih:GWR21_09130"/>
<evidence type="ECO:0000256" key="1">
    <source>
        <dbReference type="ARBA" id="ARBA00008791"/>
    </source>
</evidence>
<dbReference type="InterPro" id="IPR014729">
    <property type="entry name" value="Rossmann-like_a/b/a_fold"/>
</dbReference>
<sequence length="280" mass="30903">MQTILILTDFTDVALQAARYAIQLAKQLHSTRILILNAYQSLEPVANVPVTPELPIVQANPDQLYKDSTSQLELLRKRLEPEAGGLTISTLAEDDILEEAVKKVVVKENVDLVVAGIADKSNLEKFLIGSHSIRIMENCSYPLVIIPEDARMVLPQRVLLAVDFDVLREGKALPGLVAFLNSLQPESLFAVNIAGKEEDAATARQDISHLHQLLDKYNTSFHYLDNSNVTEGITEFAAHNNVALIITLHEKKGILATLFQKSVSKQLAWNSDVPLLILPA</sequence>
<protein>
    <submittedName>
        <fullName evidence="3">Universal stress protein</fullName>
    </submittedName>
</protein>
<feature type="domain" description="UspA" evidence="2">
    <location>
        <begin position="2"/>
        <end position="147"/>
    </location>
</feature>
<evidence type="ECO:0000259" key="2">
    <source>
        <dbReference type="Pfam" id="PF00582"/>
    </source>
</evidence>
<gene>
    <name evidence="3" type="ORF">GWR21_09130</name>
</gene>
<dbReference type="Gene3D" id="3.40.50.620">
    <property type="entry name" value="HUPs"/>
    <property type="match status" value="2"/>
</dbReference>
<dbReference type="RefSeq" id="WP_162331443.1">
    <property type="nucleotide sequence ID" value="NZ_CP048113.1"/>
</dbReference>
<proteinExistence type="inferred from homology"/>
<evidence type="ECO:0000313" key="3">
    <source>
        <dbReference type="EMBL" id="QHS59748.1"/>
    </source>
</evidence>
<dbReference type="PANTHER" id="PTHR46268">
    <property type="entry name" value="STRESS RESPONSE PROTEIN NHAX"/>
    <property type="match status" value="1"/>
</dbReference>
<keyword evidence="4" id="KW-1185">Reference proteome</keyword>
<accession>A0A6B9ZBR4</accession>
<name>A0A6B9ZBR4_9BACT</name>
<dbReference type="SUPFAM" id="SSF52402">
    <property type="entry name" value="Adenine nucleotide alpha hydrolases-like"/>
    <property type="match status" value="2"/>
</dbReference>
<organism evidence="3 4">
    <name type="scientific">Chitinophaga agri</name>
    <dbReference type="NCBI Taxonomy" id="2703787"/>
    <lineage>
        <taxon>Bacteria</taxon>
        <taxon>Pseudomonadati</taxon>
        <taxon>Bacteroidota</taxon>
        <taxon>Chitinophagia</taxon>
        <taxon>Chitinophagales</taxon>
        <taxon>Chitinophagaceae</taxon>
        <taxon>Chitinophaga</taxon>
    </lineage>
</organism>
<dbReference type="EMBL" id="CP048113">
    <property type="protein sequence ID" value="QHS59748.1"/>
    <property type="molecule type" value="Genomic_DNA"/>
</dbReference>
<dbReference type="Proteomes" id="UP000476411">
    <property type="component" value="Chromosome"/>
</dbReference>
<dbReference type="PRINTS" id="PR01438">
    <property type="entry name" value="UNVRSLSTRESS"/>
</dbReference>
<dbReference type="PANTHER" id="PTHR46268:SF22">
    <property type="entry name" value="SENSOR PROTEIN KDPD-RELATED"/>
    <property type="match status" value="1"/>
</dbReference>
<reference evidence="3 4" key="1">
    <citation type="submission" date="2020-01" db="EMBL/GenBank/DDBJ databases">
        <title>Complete genome sequence of Chitinophaga sp. H33E-04 isolated from quinoa roots.</title>
        <authorList>
            <person name="Weon H.-Y."/>
            <person name="Lee S.A."/>
        </authorList>
    </citation>
    <scope>NUCLEOTIDE SEQUENCE [LARGE SCALE GENOMIC DNA]</scope>
    <source>
        <strain evidence="3 4">H33E-04</strain>
    </source>
</reference>
<dbReference type="AlphaFoldDB" id="A0A6B9ZBR4"/>
<comment type="similarity">
    <text evidence="1">Belongs to the universal stress protein A family.</text>
</comment>
<dbReference type="InterPro" id="IPR006015">
    <property type="entry name" value="Universal_stress_UspA"/>
</dbReference>